<dbReference type="InterPro" id="IPR002067">
    <property type="entry name" value="MCP"/>
</dbReference>
<name>A0A6J3HJE3_SAPAP</name>
<proteinExistence type="inferred from homology"/>
<keyword evidence="6" id="KW-0472">Membrane</keyword>
<evidence type="ECO:0000256" key="5">
    <source>
        <dbReference type="ARBA" id="ARBA00022737"/>
    </source>
</evidence>
<comment type="subcellular location">
    <subcellularLocation>
        <location evidence="1">Membrane</location>
        <topology evidence="1">Multi-pass membrane protein</topology>
    </subcellularLocation>
</comment>
<gene>
    <name evidence="8" type="primary">LOC116548795</name>
</gene>
<organism evidence="7 8">
    <name type="scientific">Sapajus apella</name>
    <name type="common">Brown-capped capuchin</name>
    <name type="synonym">Cebus apella</name>
    <dbReference type="NCBI Taxonomy" id="9515"/>
    <lineage>
        <taxon>Eukaryota</taxon>
        <taxon>Metazoa</taxon>
        <taxon>Chordata</taxon>
        <taxon>Craniata</taxon>
        <taxon>Vertebrata</taxon>
        <taxon>Euteleostomi</taxon>
        <taxon>Mammalia</taxon>
        <taxon>Eutheria</taxon>
        <taxon>Euarchontoglires</taxon>
        <taxon>Primates</taxon>
        <taxon>Haplorrhini</taxon>
        <taxon>Platyrrhini</taxon>
        <taxon>Cebidae</taxon>
        <taxon>Cebinae</taxon>
        <taxon>Sapajus</taxon>
    </lineage>
</organism>
<evidence type="ECO:0000313" key="8">
    <source>
        <dbReference type="RefSeq" id="XP_032130211.1"/>
    </source>
</evidence>
<accession>A0A6J3HJE3</accession>
<dbReference type="PRINTS" id="PR00926">
    <property type="entry name" value="MITOCARRIER"/>
</dbReference>
<dbReference type="Pfam" id="PF00153">
    <property type="entry name" value="Mito_carr"/>
    <property type="match status" value="1"/>
</dbReference>
<comment type="similarity">
    <text evidence="2">Belongs to the mitochondrial carrier (TC 2.A.29) family.</text>
</comment>
<sequence>MTVDWNEWRDYFLFNPTTDIEEIIRFWKHSTGIDTGDSLTIPGEFTEDEKKSGQWWRQLLAGGIPGAVSLTSTAPLDCLKIMMQVSFIILCPGLP</sequence>
<keyword evidence="7" id="KW-1185">Reference proteome</keyword>
<dbReference type="AlphaFoldDB" id="A0A6J3HJE3"/>
<dbReference type="GeneID" id="116548795"/>
<dbReference type="InterPro" id="IPR018108">
    <property type="entry name" value="MCP_transmembrane"/>
</dbReference>
<dbReference type="InterPro" id="IPR023395">
    <property type="entry name" value="MCP_dom_sf"/>
</dbReference>
<dbReference type="Proteomes" id="UP000504640">
    <property type="component" value="Unplaced"/>
</dbReference>
<protein>
    <submittedName>
        <fullName evidence="8">Calcium-binding mitochondrial carrier protein SCaMC-1-like</fullName>
    </submittedName>
</protein>
<dbReference type="Gene3D" id="1.50.40.10">
    <property type="entry name" value="Mitochondrial carrier domain"/>
    <property type="match status" value="1"/>
</dbReference>
<dbReference type="GO" id="GO:0055085">
    <property type="term" value="P:transmembrane transport"/>
    <property type="evidence" value="ECO:0007669"/>
    <property type="project" value="InterPro"/>
</dbReference>
<evidence type="ECO:0000256" key="2">
    <source>
        <dbReference type="ARBA" id="ARBA00006375"/>
    </source>
</evidence>
<dbReference type="GO" id="GO:0016020">
    <property type="term" value="C:membrane"/>
    <property type="evidence" value="ECO:0007669"/>
    <property type="project" value="UniProtKB-SubCell"/>
</dbReference>
<dbReference type="SUPFAM" id="SSF103506">
    <property type="entry name" value="Mitochondrial carrier"/>
    <property type="match status" value="1"/>
</dbReference>
<dbReference type="RefSeq" id="XP_032130211.1">
    <property type="nucleotide sequence ID" value="XM_032274320.1"/>
</dbReference>
<keyword evidence="5" id="KW-0677">Repeat</keyword>
<evidence type="ECO:0000256" key="6">
    <source>
        <dbReference type="ARBA" id="ARBA00023136"/>
    </source>
</evidence>
<evidence type="ECO:0000256" key="3">
    <source>
        <dbReference type="ARBA" id="ARBA00022448"/>
    </source>
</evidence>
<dbReference type="Gene3D" id="1.10.238.10">
    <property type="entry name" value="EF-hand"/>
    <property type="match status" value="1"/>
</dbReference>
<reference evidence="8" key="1">
    <citation type="submission" date="2025-08" db="UniProtKB">
        <authorList>
            <consortium name="RefSeq"/>
        </authorList>
    </citation>
    <scope>IDENTIFICATION</scope>
    <source>
        <tissue evidence="8">Blood</tissue>
    </source>
</reference>
<keyword evidence="4" id="KW-0812">Transmembrane</keyword>
<keyword evidence="3" id="KW-0813">Transport</keyword>
<evidence type="ECO:0000313" key="7">
    <source>
        <dbReference type="Proteomes" id="UP000504640"/>
    </source>
</evidence>
<evidence type="ECO:0000256" key="4">
    <source>
        <dbReference type="ARBA" id="ARBA00022692"/>
    </source>
</evidence>
<evidence type="ECO:0000256" key="1">
    <source>
        <dbReference type="ARBA" id="ARBA00004141"/>
    </source>
</evidence>